<comment type="similarity">
    <text evidence="1">Belongs to the DnaB/DnaD family.</text>
</comment>
<name>A0A220U4F3_9BACI</name>
<dbReference type="InterPro" id="IPR006343">
    <property type="entry name" value="DnaB/C_C"/>
</dbReference>
<dbReference type="Pfam" id="PF07261">
    <property type="entry name" value="DnaB_2"/>
    <property type="match status" value="1"/>
</dbReference>
<dbReference type="Pfam" id="PF25888">
    <property type="entry name" value="WHD_DnaB"/>
    <property type="match status" value="1"/>
</dbReference>
<feature type="region of interest" description="Disordered" evidence="3">
    <location>
        <begin position="375"/>
        <end position="395"/>
    </location>
</feature>
<gene>
    <name evidence="6" type="ORF">CFK37_13020</name>
</gene>
<dbReference type="Proteomes" id="UP000198312">
    <property type="component" value="Chromosome"/>
</dbReference>
<evidence type="ECO:0000256" key="1">
    <source>
        <dbReference type="ARBA" id="ARBA00093462"/>
    </source>
</evidence>
<evidence type="ECO:0000256" key="2">
    <source>
        <dbReference type="SAM" id="Coils"/>
    </source>
</evidence>
<keyword evidence="2" id="KW-0175">Coiled coil</keyword>
<feature type="coiled-coil region" evidence="2">
    <location>
        <begin position="417"/>
        <end position="444"/>
    </location>
</feature>
<proteinExistence type="inferred from homology"/>
<organism evidence="6 7">
    <name type="scientific">Virgibacillus phasianinus</name>
    <dbReference type="NCBI Taxonomy" id="2017483"/>
    <lineage>
        <taxon>Bacteria</taxon>
        <taxon>Bacillati</taxon>
        <taxon>Bacillota</taxon>
        <taxon>Bacilli</taxon>
        <taxon>Bacillales</taxon>
        <taxon>Bacillaceae</taxon>
        <taxon>Virgibacillus</taxon>
    </lineage>
</organism>
<reference evidence="6 7" key="1">
    <citation type="submission" date="2017-07" db="EMBL/GenBank/DDBJ databases">
        <title>Virgibacillus sp. LM2416.</title>
        <authorList>
            <person name="Tak E.J."/>
            <person name="Bae J.-W."/>
        </authorList>
    </citation>
    <scope>NUCLEOTIDE SEQUENCE [LARGE SCALE GENOMIC DNA]</scope>
    <source>
        <strain evidence="6 7">LM2416</strain>
    </source>
</reference>
<dbReference type="RefSeq" id="WP_089062258.1">
    <property type="nucleotide sequence ID" value="NZ_CP022315.1"/>
</dbReference>
<accession>A0A220U4F3</accession>
<evidence type="ECO:0000256" key="3">
    <source>
        <dbReference type="SAM" id="MobiDB-lite"/>
    </source>
</evidence>
<dbReference type="KEGG" id="vil:CFK37_13020"/>
<evidence type="ECO:0000313" key="7">
    <source>
        <dbReference type="Proteomes" id="UP000198312"/>
    </source>
</evidence>
<dbReference type="AlphaFoldDB" id="A0A220U4F3"/>
<dbReference type="EMBL" id="CP022315">
    <property type="protein sequence ID" value="ASK62999.1"/>
    <property type="molecule type" value="Genomic_DNA"/>
</dbReference>
<evidence type="ECO:0000313" key="6">
    <source>
        <dbReference type="EMBL" id="ASK62999.1"/>
    </source>
</evidence>
<protein>
    <submittedName>
        <fullName evidence="6">Chromosome replication initiation protein</fullName>
    </submittedName>
</protein>
<keyword evidence="7" id="KW-1185">Reference proteome</keyword>
<evidence type="ECO:0000259" key="5">
    <source>
        <dbReference type="Pfam" id="PF25888"/>
    </source>
</evidence>
<dbReference type="OrthoDB" id="2082007at2"/>
<feature type="domain" description="Replicative helicase loading/DNA remodeling protein DnaB N-terminal winged helix" evidence="5">
    <location>
        <begin position="11"/>
        <end position="226"/>
    </location>
</feature>
<feature type="domain" description="DnaB/C C-terminal" evidence="4">
    <location>
        <begin position="308"/>
        <end position="370"/>
    </location>
</feature>
<sequence>MNVIGKVLPVDGYYVSQKRSLPTGFEKSMTHLYQPLIGIEAVSLFMTLLHDIDMQNMEVPQTHHTLMNYLNMPLDEIYRARLKLEGIGLLKTYERLENDQSVYLYELQEPFSPSEFFKDEMLLQLLYYHLGDEKFNHLKNRFYKKQPHKGQDITAAFNDVFQTFHPNDRMMDEGEYSEEDSTAYSIDFTWIKKMLEQRMIPAKNILTSSNKRLIVQMMKLYELETHEVEKSMLWALTDENTLHSEEFKNACHDVFKSKYQTAAVKLTEKVESKQKPKSIPKTQEEQLIQHLETISPKQLLEDLSGGNHASEQDMRVIREVMTSQGLPSPVMNVLIHFVLLQSNMKLSRAYMEKIASHWSRANLKTAKEAMGFAKTEKNRYQKSTAPSKSSYPKNYSKEVVPDWFKDRKNKNAKKASVANNNINAAKEKEELDALLKNISNSNKN</sequence>
<dbReference type="InterPro" id="IPR058660">
    <property type="entry name" value="WHD_DnaB"/>
</dbReference>
<evidence type="ECO:0000259" key="4">
    <source>
        <dbReference type="Pfam" id="PF07261"/>
    </source>
</evidence>